<name>A0A7W9A107_9CAUL</name>
<evidence type="ECO:0000256" key="12">
    <source>
        <dbReference type="ARBA" id="ARBA00049878"/>
    </source>
</evidence>
<comment type="function">
    <text evidence="6">Converts molybdopterin precursor Z into molybdopterin. This requires the incorporation of two sulfur atoms into precursor Z to generate a dithiolene group. The sulfur is provided by MoaD.</text>
</comment>
<comment type="similarity">
    <text evidence="2">Belongs to the MoaE family.</text>
</comment>
<evidence type="ECO:0000256" key="1">
    <source>
        <dbReference type="ARBA" id="ARBA00005046"/>
    </source>
</evidence>
<dbReference type="InterPro" id="IPR003448">
    <property type="entry name" value="Mopterin_biosynth_MoaE"/>
</dbReference>
<dbReference type="Gene3D" id="3.90.1170.40">
    <property type="entry name" value="Molybdopterin biosynthesis MoaE subunit"/>
    <property type="match status" value="1"/>
</dbReference>
<gene>
    <name evidence="13" type="ORF">FHS65_000159</name>
</gene>
<dbReference type="UniPathway" id="UPA00344"/>
<comment type="subunit">
    <text evidence="7">Heterotetramer of 2 MoaD subunits and 2 MoaE subunits. Also stable as homodimer. The enzyme changes between these two forms during catalysis.</text>
</comment>
<comment type="pathway">
    <text evidence="1">Cofactor biosynthesis; molybdopterin biosynthesis.</text>
</comment>
<proteinExistence type="inferred from homology"/>
<sequence length="156" mass="16939">MALDVRLISTPLSAPAELEAFLAGRTGDGAVVTFTGLARGTGKDGSFVETLTLDWYPGMTERSMQDIAEAVAARFPVTDLVVVHRCGEIVPGETIVFVAAAAAHRREAFAAADYLMDRLKTEAAFWKRETGPSGTRWIEPVDEDRAALARWKDETP</sequence>
<evidence type="ECO:0000313" key="13">
    <source>
        <dbReference type="EMBL" id="MBB5659441.1"/>
    </source>
</evidence>
<dbReference type="SUPFAM" id="SSF54690">
    <property type="entry name" value="Molybdopterin synthase subunit MoaE"/>
    <property type="match status" value="1"/>
</dbReference>
<evidence type="ECO:0000256" key="8">
    <source>
        <dbReference type="ARBA" id="ARBA00029745"/>
    </source>
</evidence>
<evidence type="ECO:0000256" key="11">
    <source>
        <dbReference type="ARBA" id="ARBA00032474"/>
    </source>
</evidence>
<keyword evidence="5" id="KW-0501">Molybdenum cofactor biosynthesis</keyword>
<evidence type="ECO:0000256" key="4">
    <source>
        <dbReference type="ARBA" id="ARBA00013858"/>
    </source>
</evidence>
<dbReference type="Proteomes" id="UP000548978">
    <property type="component" value="Unassembled WGS sequence"/>
</dbReference>
<organism evidence="13 14">
    <name type="scientific">Brevundimonas halotolerans</name>
    <dbReference type="NCBI Taxonomy" id="69670"/>
    <lineage>
        <taxon>Bacteria</taxon>
        <taxon>Pseudomonadati</taxon>
        <taxon>Pseudomonadota</taxon>
        <taxon>Alphaproteobacteria</taxon>
        <taxon>Caulobacterales</taxon>
        <taxon>Caulobacteraceae</taxon>
        <taxon>Brevundimonas</taxon>
    </lineage>
</organism>
<dbReference type="Pfam" id="PF02391">
    <property type="entry name" value="MoaE"/>
    <property type="match status" value="1"/>
</dbReference>
<keyword evidence="13" id="KW-0808">Transferase</keyword>
<dbReference type="RefSeq" id="WP_123286447.1">
    <property type="nucleotide sequence ID" value="NZ_JACIJB010000001.1"/>
</dbReference>
<evidence type="ECO:0000256" key="6">
    <source>
        <dbReference type="ARBA" id="ARBA00025448"/>
    </source>
</evidence>
<comment type="catalytic activity">
    <reaction evidence="12">
        <text>2 [molybdopterin-synthase sulfur-carrier protein]-C-terminal-Gly-aminoethanethioate + cyclic pyranopterin phosphate + H2O = molybdopterin + 2 [molybdopterin-synthase sulfur-carrier protein]-C-terminal Gly-Gly + 2 H(+)</text>
        <dbReference type="Rhea" id="RHEA:26333"/>
        <dbReference type="Rhea" id="RHEA-COMP:12202"/>
        <dbReference type="Rhea" id="RHEA-COMP:19907"/>
        <dbReference type="ChEBI" id="CHEBI:15377"/>
        <dbReference type="ChEBI" id="CHEBI:15378"/>
        <dbReference type="ChEBI" id="CHEBI:58698"/>
        <dbReference type="ChEBI" id="CHEBI:59648"/>
        <dbReference type="ChEBI" id="CHEBI:90778"/>
        <dbReference type="ChEBI" id="CHEBI:232372"/>
        <dbReference type="EC" id="2.8.1.12"/>
    </reaction>
</comment>
<evidence type="ECO:0000313" key="14">
    <source>
        <dbReference type="Proteomes" id="UP000548978"/>
    </source>
</evidence>
<dbReference type="PANTHER" id="PTHR23404">
    <property type="entry name" value="MOLYBDOPTERIN SYNTHASE RELATED"/>
    <property type="match status" value="1"/>
</dbReference>
<accession>A0A7W9A107</accession>
<keyword evidence="14" id="KW-1185">Reference proteome</keyword>
<evidence type="ECO:0000256" key="2">
    <source>
        <dbReference type="ARBA" id="ARBA00005426"/>
    </source>
</evidence>
<dbReference type="EMBL" id="JACIJB010000001">
    <property type="protein sequence ID" value="MBB5659441.1"/>
    <property type="molecule type" value="Genomic_DNA"/>
</dbReference>
<protein>
    <recommendedName>
        <fullName evidence="4">Molybdopterin synthase catalytic subunit</fullName>
        <ecNumber evidence="3">2.8.1.12</ecNumber>
    </recommendedName>
    <alternativeName>
        <fullName evidence="10">MPT synthase subunit 2</fullName>
    </alternativeName>
    <alternativeName>
        <fullName evidence="8">Molybdenum cofactor biosynthesis protein E</fullName>
    </alternativeName>
    <alternativeName>
        <fullName evidence="9">Molybdopterin-converting factor large subunit</fullName>
    </alternativeName>
    <alternativeName>
        <fullName evidence="11">Molybdopterin-converting factor subunit 2</fullName>
    </alternativeName>
</protein>
<evidence type="ECO:0000256" key="9">
    <source>
        <dbReference type="ARBA" id="ARBA00030407"/>
    </source>
</evidence>
<dbReference type="GO" id="GO:0030366">
    <property type="term" value="F:molybdopterin synthase activity"/>
    <property type="evidence" value="ECO:0007669"/>
    <property type="project" value="UniProtKB-EC"/>
</dbReference>
<dbReference type="EC" id="2.8.1.12" evidence="3"/>
<evidence type="ECO:0000256" key="10">
    <source>
        <dbReference type="ARBA" id="ARBA00030781"/>
    </source>
</evidence>
<dbReference type="CDD" id="cd00756">
    <property type="entry name" value="MoaE"/>
    <property type="match status" value="1"/>
</dbReference>
<dbReference type="GO" id="GO:0006777">
    <property type="term" value="P:Mo-molybdopterin cofactor biosynthetic process"/>
    <property type="evidence" value="ECO:0007669"/>
    <property type="project" value="UniProtKB-KW"/>
</dbReference>
<evidence type="ECO:0000256" key="3">
    <source>
        <dbReference type="ARBA" id="ARBA00011950"/>
    </source>
</evidence>
<reference evidence="13 14" key="1">
    <citation type="submission" date="2020-08" db="EMBL/GenBank/DDBJ databases">
        <title>Genomic Encyclopedia of Type Strains, Phase IV (KMG-IV): sequencing the most valuable type-strain genomes for metagenomic binning, comparative biology and taxonomic classification.</title>
        <authorList>
            <person name="Goeker M."/>
        </authorList>
    </citation>
    <scope>NUCLEOTIDE SEQUENCE [LARGE SCALE GENOMIC DNA]</scope>
    <source>
        <strain evidence="13 14">DSM 24448</strain>
    </source>
</reference>
<evidence type="ECO:0000256" key="5">
    <source>
        <dbReference type="ARBA" id="ARBA00023150"/>
    </source>
</evidence>
<comment type="caution">
    <text evidence="13">The sequence shown here is derived from an EMBL/GenBank/DDBJ whole genome shotgun (WGS) entry which is preliminary data.</text>
</comment>
<dbReference type="OrthoDB" id="9803224at2"/>
<evidence type="ECO:0000256" key="7">
    <source>
        <dbReference type="ARBA" id="ARBA00026066"/>
    </source>
</evidence>
<dbReference type="AlphaFoldDB" id="A0A7W9A107"/>
<dbReference type="InterPro" id="IPR036563">
    <property type="entry name" value="MoaE_sf"/>
</dbReference>